<keyword evidence="2" id="KW-1185">Reference proteome</keyword>
<reference evidence="1" key="1">
    <citation type="submission" date="2020-02" db="EMBL/GenBank/DDBJ databases">
        <authorList>
            <person name="Scholz U."/>
            <person name="Mascher M."/>
            <person name="Fiebig A."/>
        </authorList>
    </citation>
    <scope>NUCLEOTIDE SEQUENCE</scope>
</reference>
<evidence type="ECO:0000313" key="2">
    <source>
        <dbReference type="Proteomes" id="UP000663760"/>
    </source>
</evidence>
<name>A0A7I8JZ79_SPIIN</name>
<dbReference type="EMBL" id="LR746264">
    <property type="protein sequence ID" value="CAA7388687.1"/>
    <property type="molecule type" value="Genomic_DNA"/>
</dbReference>
<proteinExistence type="predicted"/>
<gene>
    <name evidence="1" type="ORF">SI8410_01000874</name>
</gene>
<dbReference type="Proteomes" id="UP000663760">
    <property type="component" value="Chromosome 1"/>
</dbReference>
<sequence>MDFTSLSPNFRHQGINNKRILDPKYRTRTLTNLVCYFWWH</sequence>
<evidence type="ECO:0000313" key="1">
    <source>
        <dbReference type="EMBL" id="CAA7388687.1"/>
    </source>
</evidence>
<accession>A0A7I8JZ79</accession>
<organism evidence="1 2">
    <name type="scientific">Spirodela intermedia</name>
    <name type="common">Intermediate duckweed</name>
    <dbReference type="NCBI Taxonomy" id="51605"/>
    <lineage>
        <taxon>Eukaryota</taxon>
        <taxon>Viridiplantae</taxon>
        <taxon>Streptophyta</taxon>
        <taxon>Embryophyta</taxon>
        <taxon>Tracheophyta</taxon>
        <taxon>Spermatophyta</taxon>
        <taxon>Magnoliopsida</taxon>
        <taxon>Liliopsida</taxon>
        <taxon>Araceae</taxon>
        <taxon>Lemnoideae</taxon>
        <taxon>Spirodela</taxon>
    </lineage>
</organism>
<protein>
    <submittedName>
        <fullName evidence="1">Uncharacterized protein</fullName>
    </submittedName>
</protein>
<dbReference type="AlphaFoldDB" id="A0A7I8JZ79"/>